<feature type="coiled-coil region" evidence="1">
    <location>
        <begin position="34"/>
        <end position="75"/>
    </location>
</feature>
<evidence type="ECO:0000313" key="3">
    <source>
        <dbReference type="Proteomes" id="UP000233524"/>
    </source>
</evidence>
<dbReference type="PANTHER" id="PTHR13520:SF0">
    <property type="entry name" value="RAD50-INTERACTING PROTEIN 1"/>
    <property type="match status" value="1"/>
</dbReference>
<dbReference type="InterPro" id="IPR007528">
    <property type="entry name" value="RINT1_Tip20"/>
</dbReference>
<proteinExistence type="predicted"/>
<reference evidence="2 3" key="1">
    <citation type="journal article" date="2017" name="G3 (Bethesda)">
        <title>First Draft Genome Sequence of the Pathogenic Fungus Lomentospora prolificans (Formerly Scedosporium prolificans).</title>
        <authorList>
            <person name="Luo R."/>
            <person name="Zimin A."/>
            <person name="Workman R."/>
            <person name="Fan Y."/>
            <person name="Pertea G."/>
            <person name="Grossman N."/>
            <person name="Wear M.P."/>
            <person name="Jia B."/>
            <person name="Miller H."/>
            <person name="Casadevall A."/>
            <person name="Timp W."/>
            <person name="Zhang S.X."/>
            <person name="Salzberg S.L."/>
        </authorList>
    </citation>
    <scope>NUCLEOTIDE SEQUENCE [LARGE SCALE GENOMIC DNA]</scope>
    <source>
        <strain evidence="2 3">JHH-5317</strain>
    </source>
</reference>
<keyword evidence="1" id="KW-0175">Coiled coil</keyword>
<dbReference type="Gene3D" id="1.20.58.670">
    <property type="entry name" value="Dsl1p vesicle tethering complex, Tip20p subunit, domain D"/>
    <property type="match status" value="1"/>
</dbReference>
<keyword evidence="3" id="KW-1185">Reference proteome</keyword>
<dbReference type="STRING" id="41688.A0A2N3NFQ7"/>
<dbReference type="GO" id="GO:0060628">
    <property type="term" value="P:regulation of ER to Golgi vesicle-mediated transport"/>
    <property type="evidence" value="ECO:0007669"/>
    <property type="project" value="TreeGrafter"/>
</dbReference>
<evidence type="ECO:0000313" key="2">
    <source>
        <dbReference type="EMBL" id="PKS11227.1"/>
    </source>
</evidence>
<evidence type="ECO:0008006" key="4">
    <source>
        <dbReference type="Google" id="ProtNLM"/>
    </source>
</evidence>
<dbReference type="EMBL" id="NLAX01000008">
    <property type="protein sequence ID" value="PKS11227.1"/>
    <property type="molecule type" value="Genomic_DNA"/>
</dbReference>
<dbReference type="PROSITE" id="PS51386">
    <property type="entry name" value="RINT1_TIP20"/>
    <property type="match status" value="1"/>
</dbReference>
<dbReference type="VEuPathDB" id="FungiDB:jhhlp_002988"/>
<dbReference type="OrthoDB" id="2189254at2759"/>
<protein>
    <recommendedName>
        <fullName evidence="4">RINT-1 family protein</fullName>
    </recommendedName>
</protein>
<accession>A0A2N3NFQ7</accession>
<name>A0A2N3NFQ7_9PEZI</name>
<dbReference type="PANTHER" id="PTHR13520">
    <property type="entry name" value="RAD50-INTERACTING PROTEIN 1 RINT-1"/>
    <property type="match status" value="1"/>
</dbReference>
<dbReference type="AlphaFoldDB" id="A0A2N3NFQ7"/>
<sequence length="810" mass="91653">MSNGLEPLQFVHNGPLDLRVEDYLDDKLQSTTDLEILDELLAKVKLQQSQLQNQLDNATKELEHAKRNASERQSSLASQIQEFQDLQRNIDVRIKVATASDAPNEAIARLQVPMKKLRAVKIAQKYLELLQEVDRLRSEARSHLPESPKAALEPYTKLRKLSIRLRELQEPADDAAVHLVTHVTIVTDVLWDEMKKTMSKEMEVVLKARGWPNKIDPAHAEMDEEWLACFDKLLDLQLPELLYTDSTISLLPVDVMCNIFVSEFRFHFLSDKPTSNPQSINTHCFPWFLALLHKWEGFFRDNLGPSLQAKFRDTAAADRMVYVDPVSALITSMLPVMREKVRVTMQEAVRNPTFLSSLVVQLMDFDDNIRSSFNYDTGELNGWGGLTSEILDEWFEPWFQAEKQFALERFRAIMDSADARNIDYNYGGLGKTKPTYGATRVTDLLRSVTSQYRRVTKFKHKLRYLIGIQLDVLDEFHDRLRGSLEAYGAINSAVGRTLHGVTKEQLAALEGTGQFETLCKVFGSSDHVVTTLTDWSNEEFFVSLWDQLQSRSKGSEETRVLSGEISYQEVKDRTSSAVGSTTDDGGLFDETIAAYALRRKAALDFMEAALVDSHNKAFRAYLSRTHWTPASEDNTIGPCRGEIRRVMRGCANVLVDPSQLTITAQLDEPLRILKRNLDFLLRALGTAPLRRVWRHALEKLQDSLWSDIVTRQSFTALGAAQFTRDLEAICVLIEKAIPGSSSSLGNVLEAAKLLRLPVVAKEGSLSLKEATDRVFTDNTEAKKLLEELGIDILTPANARHILQRRVENAE</sequence>
<comment type="caution">
    <text evidence="2">The sequence shown here is derived from an EMBL/GenBank/DDBJ whole genome shotgun (WGS) entry which is preliminary data.</text>
</comment>
<dbReference type="GO" id="GO:0006890">
    <property type="term" value="P:retrograde vesicle-mediated transport, Golgi to endoplasmic reticulum"/>
    <property type="evidence" value="ECO:0007669"/>
    <property type="project" value="InterPro"/>
</dbReference>
<dbReference type="Proteomes" id="UP000233524">
    <property type="component" value="Unassembled WGS sequence"/>
</dbReference>
<gene>
    <name evidence="2" type="ORF">jhhlp_002988</name>
</gene>
<dbReference type="Pfam" id="PF04437">
    <property type="entry name" value="RINT1_TIP1"/>
    <property type="match status" value="1"/>
</dbReference>
<dbReference type="InterPro" id="IPR042044">
    <property type="entry name" value="EXOC6PINT-1/Sec15/Tip20_C_dom2"/>
</dbReference>
<organism evidence="2 3">
    <name type="scientific">Lomentospora prolificans</name>
    <dbReference type="NCBI Taxonomy" id="41688"/>
    <lineage>
        <taxon>Eukaryota</taxon>
        <taxon>Fungi</taxon>
        <taxon>Dikarya</taxon>
        <taxon>Ascomycota</taxon>
        <taxon>Pezizomycotina</taxon>
        <taxon>Sordariomycetes</taxon>
        <taxon>Hypocreomycetidae</taxon>
        <taxon>Microascales</taxon>
        <taxon>Microascaceae</taxon>
        <taxon>Lomentospora</taxon>
    </lineage>
</organism>
<dbReference type="GO" id="GO:0006888">
    <property type="term" value="P:endoplasmic reticulum to Golgi vesicle-mediated transport"/>
    <property type="evidence" value="ECO:0007669"/>
    <property type="project" value="InterPro"/>
</dbReference>
<dbReference type="GO" id="GO:0070939">
    <property type="term" value="C:Dsl1/NZR complex"/>
    <property type="evidence" value="ECO:0007669"/>
    <property type="project" value="InterPro"/>
</dbReference>
<dbReference type="InParanoid" id="A0A2N3NFQ7"/>
<evidence type="ECO:0000256" key="1">
    <source>
        <dbReference type="SAM" id="Coils"/>
    </source>
</evidence>